<dbReference type="GO" id="GO:0071949">
    <property type="term" value="F:FAD binding"/>
    <property type="evidence" value="ECO:0007669"/>
    <property type="project" value="InterPro"/>
</dbReference>
<dbReference type="Pfam" id="PF01494">
    <property type="entry name" value="FAD_binding_3"/>
    <property type="match status" value="1"/>
</dbReference>
<dbReference type="AlphaFoldDB" id="A0AAD7N6U7"/>
<dbReference type="Gene3D" id="3.50.50.60">
    <property type="entry name" value="FAD/NAD(P)-binding domain"/>
    <property type="match status" value="1"/>
</dbReference>
<dbReference type="InterPro" id="IPR050493">
    <property type="entry name" value="FAD-dep_Monooxygenase_BioMet"/>
</dbReference>
<evidence type="ECO:0000256" key="2">
    <source>
        <dbReference type="ARBA" id="ARBA00022630"/>
    </source>
</evidence>
<evidence type="ECO:0000256" key="3">
    <source>
        <dbReference type="ARBA" id="ARBA00022827"/>
    </source>
</evidence>
<comment type="similarity">
    <text evidence="1">Belongs to the paxM FAD-dependent monooxygenase family.</text>
</comment>
<accession>A0AAD7N6U7</accession>
<dbReference type="Proteomes" id="UP001215280">
    <property type="component" value="Unassembled WGS sequence"/>
</dbReference>
<evidence type="ECO:0000256" key="4">
    <source>
        <dbReference type="ARBA" id="ARBA00023002"/>
    </source>
</evidence>
<gene>
    <name evidence="7" type="ORF">DFH07DRAFT_1062837</name>
</gene>
<comment type="caution">
    <text evidence="7">The sequence shown here is derived from an EMBL/GenBank/DDBJ whole genome shotgun (WGS) entry which is preliminary data.</text>
</comment>
<evidence type="ECO:0000256" key="1">
    <source>
        <dbReference type="ARBA" id="ARBA00007992"/>
    </source>
</evidence>
<dbReference type="PANTHER" id="PTHR13789">
    <property type="entry name" value="MONOOXYGENASE"/>
    <property type="match status" value="1"/>
</dbReference>
<feature type="domain" description="FAD-binding" evidence="6">
    <location>
        <begin position="12"/>
        <end position="184"/>
    </location>
</feature>
<reference evidence="7" key="1">
    <citation type="submission" date="2023-03" db="EMBL/GenBank/DDBJ databases">
        <title>Massive genome expansion in bonnet fungi (Mycena s.s.) driven by repeated elements and novel gene families across ecological guilds.</title>
        <authorList>
            <consortium name="Lawrence Berkeley National Laboratory"/>
            <person name="Harder C.B."/>
            <person name="Miyauchi S."/>
            <person name="Viragh M."/>
            <person name="Kuo A."/>
            <person name="Thoen E."/>
            <person name="Andreopoulos B."/>
            <person name="Lu D."/>
            <person name="Skrede I."/>
            <person name="Drula E."/>
            <person name="Henrissat B."/>
            <person name="Morin E."/>
            <person name="Kohler A."/>
            <person name="Barry K."/>
            <person name="LaButti K."/>
            <person name="Morin E."/>
            <person name="Salamov A."/>
            <person name="Lipzen A."/>
            <person name="Mereny Z."/>
            <person name="Hegedus B."/>
            <person name="Baldrian P."/>
            <person name="Stursova M."/>
            <person name="Weitz H."/>
            <person name="Taylor A."/>
            <person name="Grigoriev I.V."/>
            <person name="Nagy L.G."/>
            <person name="Martin F."/>
            <person name="Kauserud H."/>
        </authorList>
    </citation>
    <scope>NUCLEOTIDE SEQUENCE</scope>
    <source>
        <strain evidence="7">CBHHK188m</strain>
    </source>
</reference>
<organism evidence="7 8">
    <name type="scientific">Mycena maculata</name>
    <dbReference type="NCBI Taxonomy" id="230809"/>
    <lineage>
        <taxon>Eukaryota</taxon>
        <taxon>Fungi</taxon>
        <taxon>Dikarya</taxon>
        <taxon>Basidiomycota</taxon>
        <taxon>Agaricomycotina</taxon>
        <taxon>Agaricomycetes</taxon>
        <taxon>Agaricomycetidae</taxon>
        <taxon>Agaricales</taxon>
        <taxon>Marasmiineae</taxon>
        <taxon>Mycenaceae</taxon>
        <taxon>Mycena</taxon>
    </lineage>
</organism>
<dbReference type="InterPro" id="IPR002938">
    <property type="entry name" value="FAD-bd"/>
</dbReference>
<sequence>MTVAPSPPLEFVIVGGSIGGLTAAYTLRRAGHKVLVLEKREAGTVTHGGVRIPPNMTRLLETLPGATELLGKYGTQCSGLTFVDGETSQELGKMKFIDEVMADLGCQFYMLPYDILLEYLLDLCQNSGVEIRYHVQVTSIRLCSQAKPSVVTVSGECIEADVLVGADGHHSLVRDALLLEQEVVEEEECDFDEGGSHSSSFTLPSNLTEIVGSTCSIVVSQLQDDPEMMELVVNSDEAQICLSAATEFVTILHSKRPSVHVVQCGPDLYIISIVRTDGIKDGEMETVWILNPLVVNANGAQILRDQEPRVNRLIALAPTCLRTIQRIPKVEDGFALGRVFSHLTSRDHIAFLLNGYHEVRHKRTTATEASELSGIVASTFPPGPARDARNRQFKTMSLIDGETEMADEVIAATWATYLVQFNYDAIEAVDEWWLNWGKLVR</sequence>
<dbReference type="SUPFAM" id="SSF51905">
    <property type="entry name" value="FAD/NAD(P)-binding domain"/>
    <property type="match status" value="1"/>
</dbReference>
<keyword evidence="8" id="KW-1185">Reference proteome</keyword>
<dbReference type="InterPro" id="IPR036188">
    <property type="entry name" value="FAD/NAD-bd_sf"/>
</dbReference>
<dbReference type="GO" id="GO:0004497">
    <property type="term" value="F:monooxygenase activity"/>
    <property type="evidence" value="ECO:0007669"/>
    <property type="project" value="UniProtKB-KW"/>
</dbReference>
<keyword evidence="4" id="KW-0560">Oxidoreductase</keyword>
<keyword evidence="5" id="KW-0503">Monooxygenase</keyword>
<dbReference type="PANTHER" id="PTHR13789:SF309">
    <property type="entry name" value="PUTATIVE (AFU_ORTHOLOGUE AFUA_6G14510)-RELATED"/>
    <property type="match status" value="1"/>
</dbReference>
<evidence type="ECO:0000259" key="6">
    <source>
        <dbReference type="Pfam" id="PF01494"/>
    </source>
</evidence>
<dbReference type="EMBL" id="JARJLG010000096">
    <property type="protein sequence ID" value="KAJ7746881.1"/>
    <property type="molecule type" value="Genomic_DNA"/>
</dbReference>
<evidence type="ECO:0000256" key="5">
    <source>
        <dbReference type="ARBA" id="ARBA00023033"/>
    </source>
</evidence>
<evidence type="ECO:0000313" key="8">
    <source>
        <dbReference type="Proteomes" id="UP001215280"/>
    </source>
</evidence>
<proteinExistence type="inferred from homology"/>
<evidence type="ECO:0000313" key="7">
    <source>
        <dbReference type="EMBL" id="KAJ7746881.1"/>
    </source>
</evidence>
<name>A0AAD7N6U7_9AGAR</name>
<protein>
    <recommendedName>
        <fullName evidence="6">FAD-binding domain-containing protein</fullName>
    </recommendedName>
</protein>
<keyword evidence="2" id="KW-0285">Flavoprotein</keyword>
<keyword evidence="3" id="KW-0274">FAD</keyword>
<dbReference type="PRINTS" id="PR00420">
    <property type="entry name" value="RNGMNOXGNASE"/>
</dbReference>